<dbReference type="InterPro" id="IPR051536">
    <property type="entry name" value="UDG_Type-4/5"/>
</dbReference>
<evidence type="ECO:0000313" key="13">
    <source>
        <dbReference type="EMBL" id="AEV30266.1"/>
    </source>
</evidence>
<dbReference type="GO" id="GO:0046872">
    <property type="term" value="F:metal ion binding"/>
    <property type="evidence" value="ECO:0007669"/>
    <property type="project" value="UniProtKB-KW"/>
</dbReference>
<evidence type="ECO:0000313" key="14">
    <source>
        <dbReference type="Proteomes" id="UP000005632"/>
    </source>
</evidence>
<keyword evidence="8" id="KW-0378">Hydrolase</keyword>
<proteinExistence type="inferred from homology"/>
<keyword evidence="7" id="KW-0227">DNA damage</keyword>
<accession>G8QU19</accession>
<evidence type="ECO:0000256" key="8">
    <source>
        <dbReference type="ARBA" id="ARBA00022801"/>
    </source>
</evidence>
<evidence type="ECO:0000256" key="11">
    <source>
        <dbReference type="ARBA" id="ARBA00023204"/>
    </source>
</evidence>
<dbReference type="eggNOG" id="COG1573">
    <property type="taxonomic scope" value="Bacteria"/>
</dbReference>
<keyword evidence="5" id="KW-0004">4Fe-4S</keyword>
<comment type="catalytic activity">
    <reaction evidence="1">
        <text>Hydrolyzes single-stranded DNA or mismatched double-stranded DNA and polynucleotides, releasing free uracil.</text>
        <dbReference type="EC" id="3.2.2.27"/>
    </reaction>
</comment>
<evidence type="ECO:0000256" key="3">
    <source>
        <dbReference type="ARBA" id="ARBA00012030"/>
    </source>
</evidence>
<keyword evidence="6" id="KW-0479">Metal-binding</keyword>
<evidence type="ECO:0000256" key="2">
    <source>
        <dbReference type="ARBA" id="ARBA00006521"/>
    </source>
</evidence>
<keyword evidence="10" id="KW-0411">Iron-sulfur</keyword>
<dbReference type="OrthoDB" id="5290748at2"/>
<dbReference type="Gene3D" id="3.40.470.10">
    <property type="entry name" value="Uracil-DNA glycosylase-like domain"/>
    <property type="match status" value="1"/>
</dbReference>
<dbReference type="NCBIfam" id="TIGR00758">
    <property type="entry name" value="UDG_fam4"/>
    <property type="match status" value="1"/>
</dbReference>
<organism evidence="13 14">
    <name type="scientific">Sphaerochaeta pleomorpha (strain ATCC BAA-1885 / DSM 22778 / Grapes)</name>
    <dbReference type="NCBI Taxonomy" id="158190"/>
    <lineage>
        <taxon>Bacteria</taxon>
        <taxon>Pseudomonadati</taxon>
        <taxon>Spirochaetota</taxon>
        <taxon>Spirochaetia</taxon>
        <taxon>Spirochaetales</taxon>
        <taxon>Sphaerochaetaceae</taxon>
        <taxon>Sphaerochaeta</taxon>
    </lineage>
</organism>
<evidence type="ECO:0000256" key="6">
    <source>
        <dbReference type="ARBA" id="ARBA00022723"/>
    </source>
</evidence>
<dbReference type="KEGG" id="sgp:SpiGrapes_2505"/>
<keyword evidence="9" id="KW-0408">Iron</keyword>
<dbReference type="HOGENOM" id="CLU_044815_1_0_12"/>
<dbReference type="AlphaFoldDB" id="G8QU19"/>
<gene>
    <name evidence="13" type="ordered locus">SpiGrapes_2505</name>
</gene>
<dbReference type="InterPro" id="IPR005122">
    <property type="entry name" value="Uracil-DNA_glycosylase-like"/>
</dbReference>
<name>G8QU19_SPHPG</name>
<dbReference type="GO" id="GO:0004844">
    <property type="term" value="F:uracil DNA N-glycosylase activity"/>
    <property type="evidence" value="ECO:0007669"/>
    <property type="project" value="UniProtKB-EC"/>
</dbReference>
<dbReference type="SUPFAM" id="SSF52141">
    <property type="entry name" value="Uracil-DNA glycosylase-like"/>
    <property type="match status" value="1"/>
</dbReference>
<dbReference type="Proteomes" id="UP000005632">
    <property type="component" value="Chromosome"/>
</dbReference>
<keyword evidence="14" id="KW-1185">Reference proteome</keyword>
<evidence type="ECO:0000256" key="7">
    <source>
        <dbReference type="ARBA" id="ARBA00022763"/>
    </source>
</evidence>
<dbReference type="GO" id="GO:0051539">
    <property type="term" value="F:4 iron, 4 sulfur cluster binding"/>
    <property type="evidence" value="ECO:0007669"/>
    <property type="project" value="UniProtKB-KW"/>
</dbReference>
<dbReference type="STRING" id="158190.SpiGrapes_2505"/>
<dbReference type="EC" id="3.2.2.27" evidence="3"/>
<dbReference type="PANTHER" id="PTHR33693:SF1">
    <property type="entry name" value="TYPE-4 URACIL-DNA GLYCOSYLASE"/>
    <property type="match status" value="1"/>
</dbReference>
<dbReference type="RefSeq" id="WP_014271106.1">
    <property type="nucleotide sequence ID" value="NC_016633.1"/>
</dbReference>
<dbReference type="EMBL" id="CP003155">
    <property type="protein sequence ID" value="AEV30266.1"/>
    <property type="molecule type" value="Genomic_DNA"/>
</dbReference>
<dbReference type="InterPro" id="IPR036895">
    <property type="entry name" value="Uracil-DNA_glycosylase-like_sf"/>
</dbReference>
<evidence type="ECO:0000256" key="4">
    <source>
        <dbReference type="ARBA" id="ARBA00019403"/>
    </source>
</evidence>
<reference evidence="13 14" key="1">
    <citation type="submission" date="2011-11" db="EMBL/GenBank/DDBJ databases">
        <title>Complete sequence of Spirochaeta sp. grapes.</title>
        <authorList>
            <consortium name="US DOE Joint Genome Institute"/>
            <person name="Lucas S."/>
            <person name="Han J."/>
            <person name="Lapidus A."/>
            <person name="Cheng J.-F."/>
            <person name="Goodwin L."/>
            <person name="Pitluck S."/>
            <person name="Peters L."/>
            <person name="Ovchinnikova G."/>
            <person name="Munk A.C."/>
            <person name="Detter J.C."/>
            <person name="Han C."/>
            <person name="Tapia R."/>
            <person name="Land M."/>
            <person name="Hauser L."/>
            <person name="Kyrpides N."/>
            <person name="Ivanova N."/>
            <person name="Pagani I."/>
            <person name="Ritalahtilisa K."/>
            <person name="Loeffler F."/>
            <person name="Woyke T."/>
        </authorList>
    </citation>
    <scope>NUCLEOTIDE SEQUENCE [LARGE SCALE GENOMIC DNA]</scope>
    <source>
        <strain evidence="14">ATCC BAA-1885 / DSM 22778 / Grapes</strain>
    </source>
</reference>
<evidence type="ECO:0000256" key="5">
    <source>
        <dbReference type="ARBA" id="ARBA00022485"/>
    </source>
</evidence>
<keyword evidence="11" id="KW-0234">DNA repair</keyword>
<protein>
    <recommendedName>
        <fullName evidence="4">Type-4 uracil-DNA glycosylase</fullName>
        <ecNumber evidence="3">3.2.2.27</ecNumber>
    </recommendedName>
</protein>
<evidence type="ECO:0000256" key="10">
    <source>
        <dbReference type="ARBA" id="ARBA00023014"/>
    </source>
</evidence>
<dbReference type="GO" id="GO:0006281">
    <property type="term" value="P:DNA repair"/>
    <property type="evidence" value="ECO:0007669"/>
    <property type="project" value="UniProtKB-KW"/>
</dbReference>
<evidence type="ECO:0000256" key="9">
    <source>
        <dbReference type="ARBA" id="ARBA00023004"/>
    </source>
</evidence>
<sequence length="249" mass="27564">MNEVEMKREALASSLQEFLVLCDQCEEIITGRQKERTPLMDFSSVVDSLLPLPIDKNSTQGCTLKQLQQMVDGCTLCKLCEKRNHTVFGEGVLPPRLMVVGEGPGAEEDASGRAFVGRGGVYLDSWLSSIGLSRTKNVYIANIVKCRPPENRNPEPDEIAACLPFIKRQIQLAKPELLLLSGAVASKALLETSEGVGKLRGRFFRYEGIPTLVTYHPAGVLRNPDLRRPVWEDMKKIAAFLEIPIPGRS</sequence>
<dbReference type="SMART" id="SM00986">
    <property type="entry name" value="UDG"/>
    <property type="match status" value="1"/>
</dbReference>
<dbReference type="InterPro" id="IPR005273">
    <property type="entry name" value="Ura-DNA_glyco_family4"/>
</dbReference>
<dbReference type="Pfam" id="PF03167">
    <property type="entry name" value="UDG"/>
    <property type="match status" value="1"/>
</dbReference>
<feature type="domain" description="Uracil-DNA glycosylase-like" evidence="12">
    <location>
        <begin position="88"/>
        <end position="235"/>
    </location>
</feature>
<dbReference type="SMART" id="SM00987">
    <property type="entry name" value="UreE_C"/>
    <property type="match status" value="1"/>
</dbReference>
<evidence type="ECO:0000256" key="1">
    <source>
        <dbReference type="ARBA" id="ARBA00001400"/>
    </source>
</evidence>
<dbReference type="PANTHER" id="PTHR33693">
    <property type="entry name" value="TYPE-5 URACIL-DNA GLYCOSYLASE"/>
    <property type="match status" value="1"/>
</dbReference>
<dbReference type="CDD" id="cd10030">
    <property type="entry name" value="UDG-F4_TTUDGA_SPO1dp_like"/>
    <property type="match status" value="1"/>
</dbReference>
<comment type="similarity">
    <text evidence="2">Belongs to the uracil-DNA glycosylase (UDG) superfamily. Type 4 (UDGa) family.</text>
</comment>
<evidence type="ECO:0000259" key="12">
    <source>
        <dbReference type="SMART" id="SM00986"/>
    </source>
</evidence>